<dbReference type="AlphaFoldDB" id="K0SQU1"/>
<proteinExistence type="predicted"/>
<sequence length="169" mass="18934">MRQDLVFGTYDPGHIQISDTGTRVCRGSWGTAIGSQVMRGGKHLARFKVAKEDRISFNEIRAVVGLVRPLPWAAFEHSDLQLIRNYVLVHVRGNRDLTGSGYDSDVEIIPELARLLRNETISSVRCGGCDVHCCAYSLVGGVWYSTNWGETYIAREDWPGMEDMQENGE</sequence>
<keyword evidence="2" id="KW-1185">Reference proteome</keyword>
<organism evidence="1 2">
    <name type="scientific">Thalassiosira oceanica</name>
    <name type="common">Marine diatom</name>
    <dbReference type="NCBI Taxonomy" id="159749"/>
    <lineage>
        <taxon>Eukaryota</taxon>
        <taxon>Sar</taxon>
        <taxon>Stramenopiles</taxon>
        <taxon>Ochrophyta</taxon>
        <taxon>Bacillariophyta</taxon>
        <taxon>Coscinodiscophyceae</taxon>
        <taxon>Thalassiosirophycidae</taxon>
        <taxon>Thalassiosirales</taxon>
        <taxon>Thalassiosiraceae</taxon>
        <taxon>Thalassiosira</taxon>
    </lineage>
</organism>
<name>K0SQU1_THAOC</name>
<dbReference type="Proteomes" id="UP000266841">
    <property type="component" value="Unassembled WGS sequence"/>
</dbReference>
<protein>
    <submittedName>
        <fullName evidence="1">Uncharacterized protein</fullName>
    </submittedName>
</protein>
<comment type="caution">
    <text evidence="1">The sequence shown here is derived from an EMBL/GenBank/DDBJ whole genome shotgun (WGS) entry which is preliminary data.</text>
</comment>
<evidence type="ECO:0000313" key="1">
    <source>
        <dbReference type="EMBL" id="EJK67715.1"/>
    </source>
</evidence>
<accession>K0SQU1</accession>
<evidence type="ECO:0000313" key="2">
    <source>
        <dbReference type="Proteomes" id="UP000266841"/>
    </source>
</evidence>
<feature type="non-terminal residue" evidence="1">
    <location>
        <position position="169"/>
    </location>
</feature>
<gene>
    <name evidence="1" type="ORF">THAOC_11217</name>
</gene>
<dbReference type="EMBL" id="AGNL01012727">
    <property type="protein sequence ID" value="EJK67715.1"/>
    <property type="molecule type" value="Genomic_DNA"/>
</dbReference>
<reference evidence="1 2" key="1">
    <citation type="journal article" date="2012" name="Genome Biol.">
        <title>Genome and low-iron response of an oceanic diatom adapted to chronic iron limitation.</title>
        <authorList>
            <person name="Lommer M."/>
            <person name="Specht M."/>
            <person name="Roy A.S."/>
            <person name="Kraemer L."/>
            <person name="Andreson R."/>
            <person name="Gutowska M.A."/>
            <person name="Wolf J."/>
            <person name="Bergner S.V."/>
            <person name="Schilhabel M.B."/>
            <person name="Klostermeier U.C."/>
            <person name="Beiko R.G."/>
            <person name="Rosenstiel P."/>
            <person name="Hippler M."/>
            <person name="Laroche J."/>
        </authorList>
    </citation>
    <scope>NUCLEOTIDE SEQUENCE [LARGE SCALE GENOMIC DNA]</scope>
    <source>
        <strain evidence="1 2">CCMP1005</strain>
    </source>
</reference>